<dbReference type="InterPro" id="IPR043519">
    <property type="entry name" value="NT_sf"/>
</dbReference>
<proteinExistence type="inferred from homology"/>
<evidence type="ECO:0000313" key="2">
    <source>
        <dbReference type="EMBL" id="SVE12747.1"/>
    </source>
</evidence>
<dbReference type="InterPro" id="IPR004394">
    <property type="entry name" value="Iojap/RsfS/C7orf30"/>
</dbReference>
<evidence type="ECO:0008006" key="3">
    <source>
        <dbReference type="Google" id="ProtNLM"/>
    </source>
</evidence>
<accession>A0A383AY32</accession>
<name>A0A383AY32_9ZZZZ</name>
<comment type="similarity">
    <text evidence="1">Belongs to the Iojap/RsfS family.</text>
</comment>
<dbReference type="NCBIfam" id="TIGR00090">
    <property type="entry name" value="rsfS_iojap_ybeB"/>
    <property type="match status" value="1"/>
</dbReference>
<dbReference type="PANTHER" id="PTHR21043">
    <property type="entry name" value="IOJAP SUPERFAMILY ORTHOLOG"/>
    <property type="match status" value="1"/>
</dbReference>
<evidence type="ECO:0000256" key="1">
    <source>
        <dbReference type="ARBA" id="ARBA00010574"/>
    </source>
</evidence>
<dbReference type="HAMAP" id="MF_01477">
    <property type="entry name" value="Iojap_RsfS"/>
    <property type="match status" value="1"/>
</dbReference>
<dbReference type="Gene3D" id="3.30.460.10">
    <property type="entry name" value="Beta Polymerase, domain 2"/>
    <property type="match status" value="1"/>
</dbReference>
<dbReference type="EMBL" id="UINC01195946">
    <property type="protein sequence ID" value="SVE12747.1"/>
    <property type="molecule type" value="Genomic_DNA"/>
</dbReference>
<organism evidence="2">
    <name type="scientific">marine metagenome</name>
    <dbReference type="NCBI Taxonomy" id="408172"/>
    <lineage>
        <taxon>unclassified sequences</taxon>
        <taxon>metagenomes</taxon>
        <taxon>ecological metagenomes</taxon>
    </lineage>
</organism>
<dbReference type="PANTHER" id="PTHR21043:SF0">
    <property type="entry name" value="MITOCHONDRIAL ASSEMBLY OF RIBOSOMAL LARGE SUBUNIT PROTEIN 1"/>
    <property type="match status" value="1"/>
</dbReference>
<dbReference type="SUPFAM" id="SSF81301">
    <property type="entry name" value="Nucleotidyltransferase"/>
    <property type="match status" value="1"/>
</dbReference>
<reference evidence="2" key="1">
    <citation type="submission" date="2018-05" db="EMBL/GenBank/DDBJ databases">
        <authorList>
            <person name="Lanie J.A."/>
            <person name="Ng W.-L."/>
            <person name="Kazmierczak K.M."/>
            <person name="Andrzejewski T.M."/>
            <person name="Davidsen T.M."/>
            <person name="Wayne K.J."/>
            <person name="Tettelin H."/>
            <person name="Glass J.I."/>
            <person name="Rusch D."/>
            <person name="Podicherti R."/>
            <person name="Tsui H.-C.T."/>
            <person name="Winkler M.E."/>
        </authorList>
    </citation>
    <scope>NUCLEOTIDE SEQUENCE</scope>
</reference>
<protein>
    <recommendedName>
        <fullName evidence="3">Ribosomal silencing factor RsfS</fullName>
    </recommendedName>
</protein>
<dbReference type="GO" id="GO:0043023">
    <property type="term" value="F:ribosomal large subunit binding"/>
    <property type="evidence" value="ECO:0007669"/>
    <property type="project" value="TreeGrafter"/>
</dbReference>
<dbReference type="GO" id="GO:0090071">
    <property type="term" value="P:negative regulation of ribosome biogenesis"/>
    <property type="evidence" value="ECO:0007669"/>
    <property type="project" value="TreeGrafter"/>
</dbReference>
<sequence length="118" mass="13432">MVDTLNDLKKLVVQAAADKKAFDILVLDLRERSDLTDFFVICSANSRIQVQAITDSILEQIYESPHKLSSTEGYTVGNWVVLDLVDVVAHIFHKNIRAQYDLERLWGDVPLVKVPHQQ</sequence>
<dbReference type="Pfam" id="PF02410">
    <property type="entry name" value="RsfS"/>
    <property type="match status" value="1"/>
</dbReference>
<dbReference type="AlphaFoldDB" id="A0A383AY32"/>
<gene>
    <name evidence="2" type="ORF">METZ01_LOCUS465601</name>
</gene>
<dbReference type="GO" id="GO:0017148">
    <property type="term" value="P:negative regulation of translation"/>
    <property type="evidence" value="ECO:0007669"/>
    <property type="project" value="TreeGrafter"/>
</dbReference>